<dbReference type="GeneID" id="3792377"/>
<protein>
    <recommendedName>
        <fullName evidence="1">non-specific serine/threonine protein kinase</fullName>
        <ecNumber evidence="1">2.7.11.1</ecNumber>
    </recommendedName>
</protein>
<keyword evidence="5" id="KW-0812">Transmembrane</keyword>
<name>A0A078KEN9_PLAYE</name>
<dbReference type="Proteomes" id="UP000072874">
    <property type="component" value="Chromosome 13"/>
</dbReference>
<keyword evidence="5" id="KW-1133">Transmembrane helix</keyword>
<dbReference type="CDD" id="cd00051">
    <property type="entry name" value="EFh"/>
    <property type="match status" value="1"/>
</dbReference>
<dbReference type="PROSITE" id="PS50222">
    <property type="entry name" value="EF_HAND_2"/>
    <property type="match status" value="2"/>
</dbReference>
<dbReference type="GO" id="GO:0005509">
    <property type="term" value="F:calcium ion binding"/>
    <property type="evidence" value="ECO:0007669"/>
    <property type="project" value="InterPro"/>
</dbReference>
<dbReference type="InterPro" id="IPR018247">
    <property type="entry name" value="EF_Hand_1_Ca_BS"/>
</dbReference>
<dbReference type="SUPFAM" id="SSF47473">
    <property type="entry name" value="EF-hand"/>
    <property type="match status" value="2"/>
</dbReference>
<evidence type="ECO:0000256" key="4">
    <source>
        <dbReference type="ARBA" id="ARBA00048679"/>
    </source>
</evidence>
<evidence type="ECO:0000313" key="9">
    <source>
        <dbReference type="Proteomes" id="UP000072874"/>
    </source>
</evidence>
<gene>
    <name evidence="8" type="ORF">PY17X_1349500</name>
    <name evidence="7" type="ORF">PYYM_1346400</name>
</gene>
<dbReference type="VEuPathDB" id="PlasmoDB:PY06389"/>
<reference evidence="7" key="2">
    <citation type="submission" date="2014-05" db="EMBL/GenBank/DDBJ databases">
        <authorList>
            <person name="Aslett A.Martin."/>
            <person name="De Silva Nishadi"/>
        </authorList>
    </citation>
    <scope>NUCLEOTIDE SEQUENCE</scope>
    <source>
        <strain evidence="7">YM</strain>
    </source>
</reference>
<dbReference type="OrthoDB" id="26525at2759"/>
<dbReference type="RefSeq" id="XP_727037.2">
    <property type="nucleotide sequence ID" value="XM_721944.2"/>
</dbReference>
<keyword evidence="5" id="KW-0472">Membrane</keyword>
<keyword evidence="2" id="KW-0106">Calcium</keyword>
<comment type="catalytic activity">
    <reaction evidence="3">
        <text>L-threonyl-[protein] + ATP = O-phospho-L-threonyl-[protein] + ADP + H(+)</text>
        <dbReference type="Rhea" id="RHEA:46608"/>
        <dbReference type="Rhea" id="RHEA-COMP:11060"/>
        <dbReference type="Rhea" id="RHEA-COMP:11605"/>
        <dbReference type="ChEBI" id="CHEBI:15378"/>
        <dbReference type="ChEBI" id="CHEBI:30013"/>
        <dbReference type="ChEBI" id="CHEBI:30616"/>
        <dbReference type="ChEBI" id="CHEBI:61977"/>
        <dbReference type="ChEBI" id="CHEBI:456216"/>
        <dbReference type="EC" id="2.7.11.1"/>
    </reaction>
</comment>
<proteinExistence type="predicted"/>
<dbReference type="VEuPathDB" id="PlasmoDB:Py17XNL_001303345"/>
<feature type="domain" description="EF-hand" evidence="6">
    <location>
        <begin position="154"/>
        <end position="189"/>
    </location>
</feature>
<evidence type="ECO:0000313" key="7">
    <source>
        <dbReference type="EMBL" id="CDU20114.1"/>
    </source>
</evidence>
<dbReference type="OMA" id="SYDFNYV"/>
<feature type="transmembrane region" description="Helical" evidence="5">
    <location>
        <begin position="6"/>
        <end position="30"/>
    </location>
</feature>
<dbReference type="AlphaFoldDB" id="A0A078KEN9"/>
<evidence type="ECO:0000256" key="1">
    <source>
        <dbReference type="ARBA" id="ARBA00012513"/>
    </source>
</evidence>
<dbReference type="KEGG" id="pyo:PY17X_1349500"/>
<dbReference type="Gene3D" id="1.10.238.10">
    <property type="entry name" value="EF-hand"/>
    <property type="match status" value="1"/>
</dbReference>
<dbReference type="Pfam" id="PF13499">
    <property type="entry name" value="EF-hand_7"/>
    <property type="match status" value="1"/>
</dbReference>
<dbReference type="GO" id="GO:0004674">
    <property type="term" value="F:protein serine/threonine kinase activity"/>
    <property type="evidence" value="ECO:0007669"/>
    <property type="project" value="UniProtKB-EC"/>
</dbReference>
<evidence type="ECO:0000256" key="5">
    <source>
        <dbReference type="SAM" id="Phobius"/>
    </source>
</evidence>
<dbReference type="VEuPathDB" id="PlasmoDB:PY17X_1349500"/>
<evidence type="ECO:0000259" key="6">
    <source>
        <dbReference type="PROSITE" id="PS50222"/>
    </source>
</evidence>
<dbReference type="InterPro" id="IPR011992">
    <property type="entry name" value="EF-hand-dom_pair"/>
</dbReference>
<comment type="catalytic activity">
    <reaction evidence="4">
        <text>L-seryl-[protein] + ATP = O-phospho-L-seryl-[protein] + ADP + H(+)</text>
        <dbReference type="Rhea" id="RHEA:17989"/>
        <dbReference type="Rhea" id="RHEA-COMP:9863"/>
        <dbReference type="Rhea" id="RHEA-COMP:11604"/>
        <dbReference type="ChEBI" id="CHEBI:15378"/>
        <dbReference type="ChEBI" id="CHEBI:29999"/>
        <dbReference type="ChEBI" id="CHEBI:30616"/>
        <dbReference type="ChEBI" id="CHEBI:83421"/>
        <dbReference type="ChEBI" id="CHEBI:456216"/>
        <dbReference type="EC" id="2.7.11.1"/>
    </reaction>
</comment>
<accession>A0A078KEN9</accession>
<dbReference type="VEuPathDB" id="PlasmoDB:PY06390"/>
<dbReference type="EMBL" id="LK934641">
    <property type="protein sequence ID" value="CDU20114.1"/>
    <property type="molecule type" value="Genomic_DNA"/>
</dbReference>
<dbReference type="EC" id="2.7.11.1" evidence="1"/>
<dbReference type="PROSITE" id="PS00018">
    <property type="entry name" value="EF_HAND_1"/>
    <property type="match status" value="4"/>
</dbReference>
<dbReference type="EMBL" id="LM993667">
    <property type="protein sequence ID" value="VTZ80872.1"/>
    <property type="molecule type" value="Genomic_DNA"/>
</dbReference>
<dbReference type="InterPro" id="IPR002048">
    <property type="entry name" value="EF_hand_dom"/>
</dbReference>
<reference evidence="8" key="3">
    <citation type="submission" date="2014-05" db="EMBL/GenBank/DDBJ databases">
        <authorList>
            <person name="Aslett M.A."/>
            <person name="De Silva N."/>
        </authorList>
    </citation>
    <scope>NUCLEOTIDE SEQUENCE</scope>
    <source>
        <strain evidence="8">17X</strain>
    </source>
</reference>
<evidence type="ECO:0000256" key="3">
    <source>
        <dbReference type="ARBA" id="ARBA00047899"/>
    </source>
</evidence>
<dbReference type="Proteomes" id="UP000072904">
    <property type="component" value="Chromosome 13"/>
</dbReference>
<dbReference type="VEuPathDB" id="PlasmoDB:PYYM_1346400"/>
<reference evidence="8" key="4">
    <citation type="submission" date="2019-05" db="EMBL/GenBank/DDBJ databases">
        <authorList>
            <consortium name="Pathogen Informatics"/>
        </authorList>
    </citation>
    <scope>NUCLEOTIDE SEQUENCE</scope>
    <source>
        <strain evidence="8">17X</strain>
    </source>
</reference>
<evidence type="ECO:0000313" key="10">
    <source>
        <dbReference type="Proteomes" id="UP000072904"/>
    </source>
</evidence>
<evidence type="ECO:0000313" key="8">
    <source>
        <dbReference type="EMBL" id="VTZ80872.1"/>
    </source>
</evidence>
<organism evidence="8 9">
    <name type="scientific">Plasmodium yoelii</name>
    <dbReference type="NCBI Taxonomy" id="5861"/>
    <lineage>
        <taxon>Eukaryota</taxon>
        <taxon>Sar</taxon>
        <taxon>Alveolata</taxon>
        <taxon>Apicomplexa</taxon>
        <taxon>Aconoidasida</taxon>
        <taxon>Haemosporida</taxon>
        <taxon>Plasmodiidae</taxon>
        <taxon>Plasmodium</taxon>
        <taxon>Plasmodium (Vinckeia)</taxon>
    </lineage>
</organism>
<feature type="domain" description="EF-hand" evidence="6">
    <location>
        <begin position="192"/>
        <end position="227"/>
    </location>
</feature>
<evidence type="ECO:0000256" key="2">
    <source>
        <dbReference type="ARBA" id="ARBA00022837"/>
    </source>
</evidence>
<reference evidence="9 10" key="1">
    <citation type="journal article" date="2014" name="BMC Biol.">
        <title>A comprehensive evaluation of rodent malaria parasite genomes and gene expression.</title>
        <authorList>
            <person name="Otto T.D."/>
            <person name="Bohme U."/>
            <person name="Jackson A.P."/>
            <person name="Hunt M."/>
            <person name="Franke-Fayard B."/>
            <person name="Hoeijmakers W.A."/>
            <person name="Religa A.A."/>
            <person name="Robertson L."/>
            <person name="Sanders M."/>
            <person name="Ogun S.A."/>
            <person name="Cunningham D."/>
            <person name="Erhart A."/>
            <person name="Billker O."/>
            <person name="Khan S.M."/>
            <person name="Stunnenberg H.G."/>
            <person name="Langhorne J."/>
            <person name="Holder A.A."/>
            <person name="Waters A.P."/>
            <person name="Newbold C.I."/>
            <person name="Pain A."/>
            <person name="Berriman M."/>
            <person name="Janse C.J."/>
        </authorList>
    </citation>
    <scope>NUCLEOTIDE SEQUENCE [LARGE SCALE GENOMIC DNA]</scope>
    <source>
        <strain evidence="8 9">17X</strain>
        <strain evidence="7 10">YM</strain>
    </source>
</reference>
<sequence>MKFLKFAMLGQSTIISKFGILFLFIILILFSDSFTKNKKFEYLLNAQITSRRVCHLLQKNISILENLLICNYFLSNGFLQNDWSSLNQSVDVGIKKNDVYETNANNNISINRKYNFTNQKNINEQNDEIENKINKNDYSFNIKFDTNNKGLTENVLKKARIAFKQLDQNNNNFVDFSEFHKNRNILHQIPKVNKNILNYLFKEFDIDNDNKLNYAEFVSLNSYDSTFLSIYPILFNDKNEITKDEIFNYLEIYFYEFLENVINDHIYFYTKNHFVYQCINNFFVSSQKTWDMNKDQKLQIEEFENFQLALIIEMEYLTNFLHLDINMDKKVDISELVFYIINDIDIYNKLHAYIVALDKKYINDQNQKKENIIQYMRNHLNIENNIIFHIQLFMHSFDHNNDMALNYDEYKNQLETLSVLDKVPDIIYFS</sequence>